<protein>
    <submittedName>
        <fullName evidence="1">Uncharacterized protein</fullName>
    </submittedName>
</protein>
<evidence type="ECO:0000313" key="1">
    <source>
        <dbReference type="EMBL" id="KAF2580570.1"/>
    </source>
</evidence>
<sequence length="68" mass="7839">MDHEVKRAVQFARSAIRTKSSCRGPDLVPFPRASTDQSLVSYQSELPFELYNKNREDSFSRMKSMVIV</sequence>
<comment type="caution">
    <text evidence="1">The sequence shown here is derived from an EMBL/GenBank/DDBJ whole genome shotgun (WGS) entry which is preliminary data.</text>
</comment>
<proteinExistence type="predicted"/>
<gene>
    <name evidence="1" type="ORF">F2Q68_00004743</name>
</gene>
<dbReference type="Proteomes" id="UP000712281">
    <property type="component" value="Unassembled WGS sequence"/>
</dbReference>
<evidence type="ECO:0000313" key="2">
    <source>
        <dbReference type="Proteomes" id="UP000712281"/>
    </source>
</evidence>
<dbReference type="EMBL" id="QGKW02001660">
    <property type="protein sequence ID" value="KAF2580570.1"/>
    <property type="molecule type" value="Genomic_DNA"/>
</dbReference>
<name>A0A8S9JDE0_BRACR</name>
<dbReference type="AlphaFoldDB" id="A0A8S9JDE0"/>
<reference evidence="1" key="1">
    <citation type="submission" date="2019-12" db="EMBL/GenBank/DDBJ databases">
        <title>Genome sequencing and annotation of Brassica cretica.</title>
        <authorList>
            <person name="Studholme D.J."/>
            <person name="Sarris P.F."/>
        </authorList>
    </citation>
    <scope>NUCLEOTIDE SEQUENCE</scope>
    <source>
        <strain evidence="1">PFS-001/15</strain>
        <tissue evidence="1">Leaf</tissue>
    </source>
</reference>
<accession>A0A8S9JDE0</accession>
<organism evidence="1 2">
    <name type="scientific">Brassica cretica</name>
    <name type="common">Mustard</name>
    <dbReference type="NCBI Taxonomy" id="69181"/>
    <lineage>
        <taxon>Eukaryota</taxon>
        <taxon>Viridiplantae</taxon>
        <taxon>Streptophyta</taxon>
        <taxon>Embryophyta</taxon>
        <taxon>Tracheophyta</taxon>
        <taxon>Spermatophyta</taxon>
        <taxon>Magnoliopsida</taxon>
        <taxon>eudicotyledons</taxon>
        <taxon>Gunneridae</taxon>
        <taxon>Pentapetalae</taxon>
        <taxon>rosids</taxon>
        <taxon>malvids</taxon>
        <taxon>Brassicales</taxon>
        <taxon>Brassicaceae</taxon>
        <taxon>Brassiceae</taxon>
        <taxon>Brassica</taxon>
    </lineage>
</organism>